<dbReference type="GO" id="GO:0000976">
    <property type="term" value="F:transcription cis-regulatory region binding"/>
    <property type="evidence" value="ECO:0007669"/>
    <property type="project" value="TreeGrafter"/>
</dbReference>
<dbReference type="Proteomes" id="UP000069030">
    <property type="component" value="Chromosome"/>
</dbReference>
<keyword evidence="7" id="KW-0479">Metal-binding</keyword>
<keyword evidence="3 7" id="KW-0862">Zinc</keyword>
<feature type="binding site" evidence="7">
    <location>
        <position position="100"/>
    </location>
    <ligand>
        <name>Zn(2+)</name>
        <dbReference type="ChEBI" id="CHEBI:29105"/>
    </ligand>
</feature>
<keyword evidence="4" id="KW-0805">Transcription regulation</keyword>
<dbReference type="InterPro" id="IPR002481">
    <property type="entry name" value="FUR"/>
</dbReference>
<feature type="binding site" evidence="7">
    <location>
        <position position="136"/>
    </location>
    <ligand>
        <name>Zn(2+)</name>
        <dbReference type="ChEBI" id="CHEBI:29105"/>
    </ligand>
</feature>
<evidence type="ECO:0000256" key="5">
    <source>
        <dbReference type="ARBA" id="ARBA00023125"/>
    </source>
</evidence>
<feature type="binding site" evidence="7">
    <location>
        <position position="133"/>
    </location>
    <ligand>
        <name>Zn(2+)</name>
        <dbReference type="ChEBI" id="CHEBI:29105"/>
    </ligand>
</feature>
<dbReference type="GO" id="GO:0003700">
    <property type="term" value="F:DNA-binding transcription factor activity"/>
    <property type="evidence" value="ECO:0007669"/>
    <property type="project" value="InterPro"/>
</dbReference>
<feature type="binding site" evidence="8">
    <location>
        <position position="88"/>
    </location>
    <ligand>
        <name>Fe cation</name>
        <dbReference type="ChEBI" id="CHEBI:24875"/>
    </ligand>
</feature>
<dbReference type="RefSeq" id="WP_006260252.1">
    <property type="nucleotide sequence ID" value="NZ_BCMQ01000007.1"/>
</dbReference>
<dbReference type="AlphaFoldDB" id="A0A0S7EB34"/>
<keyword evidence="6" id="KW-0804">Transcription</keyword>
<evidence type="ECO:0000256" key="6">
    <source>
        <dbReference type="ARBA" id="ARBA00023163"/>
    </source>
</evidence>
<evidence type="ECO:0000256" key="3">
    <source>
        <dbReference type="ARBA" id="ARBA00022833"/>
    </source>
</evidence>
<comment type="cofactor">
    <cofactor evidence="8">
        <name>Mn(2+)</name>
        <dbReference type="ChEBI" id="CHEBI:29035"/>
    </cofactor>
    <cofactor evidence="8">
        <name>Fe(2+)</name>
        <dbReference type="ChEBI" id="CHEBI:29033"/>
    </cofactor>
    <text evidence="8">Binds 1 Mn(2+) or Fe(2+) ion per subunit.</text>
</comment>
<evidence type="ECO:0000256" key="4">
    <source>
        <dbReference type="ARBA" id="ARBA00023015"/>
    </source>
</evidence>
<dbReference type="InterPro" id="IPR036388">
    <property type="entry name" value="WH-like_DNA-bd_sf"/>
</dbReference>
<dbReference type="eggNOG" id="COG0735">
    <property type="taxonomic scope" value="Bacteria"/>
</dbReference>
<feature type="binding site" evidence="8">
    <location>
        <position position="90"/>
    </location>
    <ligand>
        <name>Fe cation</name>
        <dbReference type="ChEBI" id="CHEBI:24875"/>
    </ligand>
</feature>
<keyword evidence="2" id="KW-0678">Repressor</keyword>
<dbReference type="SUPFAM" id="SSF46785">
    <property type="entry name" value="Winged helix' DNA-binding domain"/>
    <property type="match status" value="1"/>
</dbReference>
<proteinExistence type="inferred from homology"/>
<keyword evidence="5" id="KW-0238">DNA-binding</keyword>
<evidence type="ECO:0000313" key="10">
    <source>
        <dbReference type="Proteomes" id="UP000069030"/>
    </source>
</evidence>
<dbReference type="InterPro" id="IPR043135">
    <property type="entry name" value="Fur_C"/>
</dbReference>
<evidence type="ECO:0000256" key="1">
    <source>
        <dbReference type="ARBA" id="ARBA00007957"/>
    </source>
</evidence>
<dbReference type="Pfam" id="PF01475">
    <property type="entry name" value="FUR"/>
    <property type="match status" value="1"/>
</dbReference>
<comment type="cofactor">
    <cofactor evidence="7">
        <name>Zn(2+)</name>
        <dbReference type="ChEBI" id="CHEBI:29105"/>
    </cofactor>
    <text evidence="7">Binds 1 zinc ion per subunit.</text>
</comment>
<dbReference type="Gene3D" id="3.30.1490.190">
    <property type="match status" value="1"/>
</dbReference>
<organism evidence="9 10">
    <name type="scientific">Myroides odoratimimus</name>
    <dbReference type="NCBI Taxonomy" id="76832"/>
    <lineage>
        <taxon>Bacteria</taxon>
        <taxon>Pseudomonadati</taxon>
        <taxon>Bacteroidota</taxon>
        <taxon>Flavobacteriia</taxon>
        <taxon>Flavobacteriales</taxon>
        <taxon>Flavobacteriaceae</taxon>
        <taxon>Myroides</taxon>
    </lineage>
</organism>
<evidence type="ECO:0000256" key="8">
    <source>
        <dbReference type="PIRSR" id="PIRSR602481-2"/>
    </source>
</evidence>
<dbReference type="GO" id="GO:1900376">
    <property type="term" value="P:regulation of secondary metabolite biosynthetic process"/>
    <property type="evidence" value="ECO:0007669"/>
    <property type="project" value="TreeGrafter"/>
</dbReference>
<dbReference type="Gene3D" id="1.10.10.10">
    <property type="entry name" value="Winged helix-like DNA-binding domain superfamily/Winged helix DNA-binding domain"/>
    <property type="match status" value="1"/>
</dbReference>
<keyword evidence="8" id="KW-0408">Iron</keyword>
<feature type="binding site" evidence="7">
    <location>
        <position position="97"/>
    </location>
    <ligand>
        <name>Zn(2+)</name>
        <dbReference type="ChEBI" id="CHEBI:29105"/>
    </ligand>
</feature>
<sequence>MSTLNLEQELKAKKINPTAMRLLVLKFLKQQKGAVSLADIEASFEQSDRVTLYRTVKTFESKGLLHSITTNNITHYALCAQGCDEKNHHDTHLHFVCNNCKKTICLTQVSIPKIEVPAGFQLDDIDVVAKGVCKECKP</sequence>
<accession>A0A0S7EB34</accession>
<evidence type="ECO:0000256" key="2">
    <source>
        <dbReference type="ARBA" id="ARBA00022491"/>
    </source>
</evidence>
<comment type="similarity">
    <text evidence="1">Belongs to the Fur family.</text>
</comment>
<name>A0A0S7EB34_9FLAO</name>
<dbReference type="InterPro" id="IPR036390">
    <property type="entry name" value="WH_DNA-bd_sf"/>
</dbReference>
<dbReference type="PANTHER" id="PTHR33202:SF22">
    <property type="entry name" value="HYDROGEN PEROXIDE SENSITIVE REPRESSOR"/>
    <property type="match status" value="1"/>
</dbReference>
<evidence type="ECO:0000256" key="7">
    <source>
        <dbReference type="PIRSR" id="PIRSR602481-1"/>
    </source>
</evidence>
<evidence type="ECO:0000313" key="9">
    <source>
        <dbReference type="EMBL" id="ALU24944.1"/>
    </source>
</evidence>
<dbReference type="KEGG" id="mod:AS202_01605"/>
<dbReference type="EMBL" id="CP013690">
    <property type="protein sequence ID" value="ALU24944.1"/>
    <property type="molecule type" value="Genomic_DNA"/>
</dbReference>
<reference evidence="9 10" key="1">
    <citation type="journal article" date="2016" name="J. Zhejiang Univ. Sci. B">
        <title>Antibiotic resistance mechanisms of Myroides sp.</title>
        <authorList>
            <person name="Hu S."/>
            <person name="Yuan S."/>
            <person name="Qu H."/>
            <person name="Jiang T."/>
            <person name="Zhou Y."/>
            <person name="Wang M."/>
            <person name="Ming D."/>
        </authorList>
    </citation>
    <scope>NUCLEOTIDE SEQUENCE [LARGE SCALE GENOMIC DNA]</scope>
    <source>
        <strain evidence="9 10">PR63039</strain>
    </source>
</reference>
<dbReference type="PANTHER" id="PTHR33202">
    <property type="entry name" value="ZINC UPTAKE REGULATION PROTEIN"/>
    <property type="match status" value="1"/>
</dbReference>
<dbReference type="GO" id="GO:0045892">
    <property type="term" value="P:negative regulation of DNA-templated transcription"/>
    <property type="evidence" value="ECO:0007669"/>
    <property type="project" value="TreeGrafter"/>
</dbReference>
<gene>
    <name evidence="9" type="ORF">AS202_01605</name>
</gene>
<protein>
    <submittedName>
        <fullName evidence="9">Transcriptional regulator</fullName>
    </submittedName>
</protein>
<dbReference type="GO" id="GO:0008270">
    <property type="term" value="F:zinc ion binding"/>
    <property type="evidence" value="ECO:0007669"/>
    <property type="project" value="TreeGrafter"/>
</dbReference>
<dbReference type="GeneID" id="66973544"/>